<organism evidence="7 8">
    <name type="scientific">Methylosinus trichosporium (strain ATCC 35070 / NCIMB 11131 / UNIQEM 75 / OB3b)</name>
    <dbReference type="NCBI Taxonomy" id="595536"/>
    <lineage>
        <taxon>Bacteria</taxon>
        <taxon>Pseudomonadati</taxon>
        <taxon>Pseudomonadota</taxon>
        <taxon>Alphaproteobacteria</taxon>
        <taxon>Hyphomicrobiales</taxon>
        <taxon>Methylocystaceae</taxon>
        <taxon>Methylosinus</taxon>
    </lineage>
</organism>
<dbReference type="PANTHER" id="PTHR43133:SF63">
    <property type="entry name" value="RNA POLYMERASE SIGMA FACTOR FECI-RELATED"/>
    <property type="match status" value="1"/>
</dbReference>
<dbReference type="InterPro" id="IPR014284">
    <property type="entry name" value="RNA_pol_sigma-70_dom"/>
</dbReference>
<dbReference type="NCBIfam" id="TIGR02937">
    <property type="entry name" value="sigma70-ECF"/>
    <property type="match status" value="1"/>
</dbReference>
<dbReference type="KEGG" id="mtw:CQW49_07130"/>
<comment type="similarity">
    <text evidence="1">Belongs to the sigma-70 factor family. ECF subfamily.</text>
</comment>
<protein>
    <submittedName>
        <fullName evidence="7">RNA polymerase sigma factor</fullName>
    </submittedName>
</protein>
<keyword evidence="3" id="KW-0731">Sigma factor</keyword>
<dbReference type="Gene3D" id="1.10.1740.10">
    <property type="match status" value="1"/>
</dbReference>
<reference evidence="8" key="1">
    <citation type="submission" date="2017-10" db="EMBL/GenBank/DDBJ databases">
        <title>Completed PacBio SMRT sequence of Methylosinus trichosporium OB3b reveals presence of a third large plasmid.</title>
        <authorList>
            <person name="Charles T.C."/>
            <person name="Lynch M.D.J."/>
            <person name="Heil J.R."/>
            <person name="Cheng J."/>
        </authorList>
    </citation>
    <scope>NUCLEOTIDE SEQUENCE [LARGE SCALE GENOMIC DNA]</scope>
    <source>
        <strain evidence="8">OB3b</strain>
    </source>
</reference>
<dbReference type="CDD" id="cd06171">
    <property type="entry name" value="Sigma70_r4"/>
    <property type="match status" value="1"/>
</dbReference>
<name>A0A2D2CY94_METT3</name>
<keyword evidence="8" id="KW-1185">Reference proteome</keyword>
<dbReference type="Pfam" id="PF04542">
    <property type="entry name" value="Sigma70_r2"/>
    <property type="match status" value="1"/>
</dbReference>
<evidence type="ECO:0000313" key="8">
    <source>
        <dbReference type="Proteomes" id="UP000230709"/>
    </source>
</evidence>
<evidence type="ECO:0000313" key="7">
    <source>
        <dbReference type="EMBL" id="ATQ67686.1"/>
    </source>
</evidence>
<dbReference type="GO" id="GO:0006352">
    <property type="term" value="P:DNA-templated transcription initiation"/>
    <property type="evidence" value="ECO:0007669"/>
    <property type="project" value="InterPro"/>
</dbReference>
<gene>
    <name evidence="7" type="ORF">CQW49_07130</name>
</gene>
<dbReference type="GO" id="GO:0016987">
    <property type="term" value="F:sigma factor activity"/>
    <property type="evidence" value="ECO:0007669"/>
    <property type="project" value="UniProtKB-KW"/>
</dbReference>
<dbReference type="STRING" id="595536.GCA_000178815_03729"/>
<keyword evidence="4" id="KW-0804">Transcription</keyword>
<dbReference type="Proteomes" id="UP000230709">
    <property type="component" value="Chromosome"/>
</dbReference>
<evidence type="ECO:0000259" key="6">
    <source>
        <dbReference type="Pfam" id="PF08281"/>
    </source>
</evidence>
<dbReference type="InterPro" id="IPR039425">
    <property type="entry name" value="RNA_pol_sigma-70-like"/>
</dbReference>
<evidence type="ECO:0000256" key="4">
    <source>
        <dbReference type="ARBA" id="ARBA00023163"/>
    </source>
</evidence>
<dbReference type="PANTHER" id="PTHR43133">
    <property type="entry name" value="RNA POLYMERASE ECF-TYPE SIGMA FACTO"/>
    <property type="match status" value="1"/>
</dbReference>
<dbReference type="InterPro" id="IPR013324">
    <property type="entry name" value="RNA_pol_sigma_r3/r4-like"/>
</dbReference>
<dbReference type="Gene3D" id="1.10.10.10">
    <property type="entry name" value="Winged helix-like DNA-binding domain superfamily/Winged helix DNA-binding domain"/>
    <property type="match status" value="1"/>
</dbReference>
<dbReference type="InterPro" id="IPR013325">
    <property type="entry name" value="RNA_pol_sigma_r2"/>
</dbReference>
<dbReference type="EMBL" id="CP023737">
    <property type="protein sequence ID" value="ATQ67686.1"/>
    <property type="molecule type" value="Genomic_DNA"/>
</dbReference>
<accession>A0A2D2CY94</accession>
<evidence type="ECO:0000256" key="2">
    <source>
        <dbReference type="ARBA" id="ARBA00023015"/>
    </source>
</evidence>
<sequence>MPNRRGQSGKWFIHCAILACRRFPKRFETAPRVIRRDRRNPLELSHIDDVASAEQRVLERAHVDKYPKSNRLSRRGQTTAARMIDYDDACNIDSFPKRVVGRERLVILRDRGFRRSSMQTRRETLEDLYRAHAPDIRRYACRRLGSQESEDLVHDVYLRMLQDAHNVSLDCPRAFLFRVASNHMADLRRKKKLHSRVVDEAAEVNSSGIVLEATIEGLMAFQKLKSSLAGLSTLCRDMLLLKSFEELSNEEIAIRLGVSTRTVERRLARARSELRLRCGP</sequence>
<evidence type="ECO:0000256" key="3">
    <source>
        <dbReference type="ARBA" id="ARBA00023082"/>
    </source>
</evidence>
<dbReference type="SUPFAM" id="SSF88946">
    <property type="entry name" value="Sigma2 domain of RNA polymerase sigma factors"/>
    <property type="match status" value="1"/>
</dbReference>
<dbReference type="InterPro" id="IPR036388">
    <property type="entry name" value="WH-like_DNA-bd_sf"/>
</dbReference>
<dbReference type="InterPro" id="IPR013249">
    <property type="entry name" value="RNA_pol_sigma70_r4_t2"/>
</dbReference>
<dbReference type="InterPro" id="IPR007627">
    <property type="entry name" value="RNA_pol_sigma70_r2"/>
</dbReference>
<dbReference type="SUPFAM" id="SSF88659">
    <property type="entry name" value="Sigma3 and sigma4 domains of RNA polymerase sigma factors"/>
    <property type="match status" value="1"/>
</dbReference>
<proteinExistence type="inferred from homology"/>
<evidence type="ECO:0000256" key="1">
    <source>
        <dbReference type="ARBA" id="ARBA00010641"/>
    </source>
</evidence>
<feature type="domain" description="RNA polymerase sigma-70 region 2" evidence="5">
    <location>
        <begin position="128"/>
        <end position="192"/>
    </location>
</feature>
<dbReference type="Pfam" id="PF08281">
    <property type="entry name" value="Sigma70_r4_2"/>
    <property type="match status" value="1"/>
</dbReference>
<keyword evidence="2" id="KW-0805">Transcription regulation</keyword>
<dbReference type="GO" id="GO:0003677">
    <property type="term" value="F:DNA binding"/>
    <property type="evidence" value="ECO:0007669"/>
    <property type="project" value="InterPro"/>
</dbReference>
<evidence type="ECO:0000259" key="5">
    <source>
        <dbReference type="Pfam" id="PF04542"/>
    </source>
</evidence>
<feature type="domain" description="RNA polymerase sigma factor 70 region 4 type 2" evidence="6">
    <location>
        <begin position="223"/>
        <end position="274"/>
    </location>
</feature>
<dbReference type="AlphaFoldDB" id="A0A2D2CY94"/>